<protein>
    <submittedName>
        <fullName evidence="2">Uncharacterized protein</fullName>
    </submittedName>
</protein>
<organism evidence="2 3">
    <name type="scientific">Anisodus tanguticus</name>
    <dbReference type="NCBI Taxonomy" id="243964"/>
    <lineage>
        <taxon>Eukaryota</taxon>
        <taxon>Viridiplantae</taxon>
        <taxon>Streptophyta</taxon>
        <taxon>Embryophyta</taxon>
        <taxon>Tracheophyta</taxon>
        <taxon>Spermatophyta</taxon>
        <taxon>Magnoliopsida</taxon>
        <taxon>eudicotyledons</taxon>
        <taxon>Gunneridae</taxon>
        <taxon>Pentapetalae</taxon>
        <taxon>asterids</taxon>
        <taxon>lamiids</taxon>
        <taxon>Solanales</taxon>
        <taxon>Solanaceae</taxon>
        <taxon>Solanoideae</taxon>
        <taxon>Hyoscyameae</taxon>
        <taxon>Anisodus</taxon>
    </lineage>
</organism>
<reference evidence="2" key="1">
    <citation type="submission" date="2023-12" db="EMBL/GenBank/DDBJ databases">
        <title>Genome assembly of Anisodus tanguticus.</title>
        <authorList>
            <person name="Wang Y.-J."/>
        </authorList>
    </citation>
    <scope>NUCLEOTIDE SEQUENCE</scope>
    <source>
        <strain evidence="2">KB-2021</strain>
        <tissue evidence="2">Leaf</tissue>
    </source>
</reference>
<evidence type="ECO:0000256" key="1">
    <source>
        <dbReference type="SAM" id="MobiDB-lite"/>
    </source>
</evidence>
<evidence type="ECO:0000313" key="3">
    <source>
        <dbReference type="Proteomes" id="UP001291623"/>
    </source>
</evidence>
<dbReference type="AlphaFoldDB" id="A0AAE1SLD8"/>
<sequence>MEQNGLIFCFVQAGSEVSALLGRMSSVVGYEPTLMGSPILKDREEEQAAESNTKKRSVESTTSISNE</sequence>
<comment type="caution">
    <text evidence="2">The sequence shown here is derived from an EMBL/GenBank/DDBJ whole genome shotgun (WGS) entry which is preliminary data.</text>
</comment>
<dbReference type="EMBL" id="JAVYJV010000004">
    <property type="protein sequence ID" value="KAK4371776.1"/>
    <property type="molecule type" value="Genomic_DNA"/>
</dbReference>
<evidence type="ECO:0000313" key="2">
    <source>
        <dbReference type="EMBL" id="KAK4371776.1"/>
    </source>
</evidence>
<feature type="compositionally biased region" description="Basic and acidic residues" evidence="1">
    <location>
        <begin position="44"/>
        <end position="58"/>
    </location>
</feature>
<keyword evidence="3" id="KW-1185">Reference proteome</keyword>
<proteinExistence type="predicted"/>
<gene>
    <name evidence="2" type="ORF">RND71_007160</name>
</gene>
<name>A0AAE1SLD8_9SOLA</name>
<dbReference type="Gene3D" id="3.40.50.12240">
    <property type="match status" value="1"/>
</dbReference>
<feature type="region of interest" description="Disordered" evidence="1">
    <location>
        <begin position="44"/>
        <end position="67"/>
    </location>
</feature>
<accession>A0AAE1SLD8</accession>
<dbReference type="Proteomes" id="UP001291623">
    <property type="component" value="Unassembled WGS sequence"/>
</dbReference>